<dbReference type="InterPro" id="IPR011993">
    <property type="entry name" value="PH-like_dom_sf"/>
</dbReference>
<keyword evidence="4" id="KW-0472">Membrane</keyword>
<dbReference type="GO" id="GO:0016020">
    <property type="term" value="C:membrane"/>
    <property type="evidence" value="ECO:0007669"/>
    <property type="project" value="UniProtKB-SubCell"/>
</dbReference>
<accession>A0A6A4Q4J2</accession>
<dbReference type="SUPFAM" id="SSF49562">
    <property type="entry name" value="C2 domain (Calcium/lipid-binding domain, CaLB)"/>
    <property type="match status" value="2"/>
</dbReference>
<dbReference type="CDD" id="cd00030">
    <property type="entry name" value="C2"/>
    <property type="match status" value="2"/>
</dbReference>
<feature type="domain" description="VASt" evidence="6">
    <location>
        <begin position="863"/>
        <end position="968"/>
    </location>
</feature>
<keyword evidence="3" id="KW-1133">Transmembrane helix</keyword>
<proteinExistence type="predicted"/>
<dbReference type="EMBL" id="WOCE01000008">
    <property type="protein sequence ID" value="KAE9608533.1"/>
    <property type="molecule type" value="Genomic_DNA"/>
</dbReference>
<dbReference type="Pfam" id="PF16016">
    <property type="entry name" value="VASt"/>
    <property type="match status" value="2"/>
</dbReference>
<organism evidence="7 8">
    <name type="scientific">Lupinus albus</name>
    <name type="common">White lupine</name>
    <name type="synonym">Lupinus termis</name>
    <dbReference type="NCBI Taxonomy" id="3870"/>
    <lineage>
        <taxon>Eukaryota</taxon>
        <taxon>Viridiplantae</taxon>
        <taxon>Streptophyta</taxon>
        <taxon>Embryophyta</taxon>
        <taxon>Tracheophyta</taxon>
        <taxon>Spermatophyta</taxon>
        <taxon>Magnoliopsida</taxon>
        <taxon>eudicotyledons</taxon>
        <taxon>Gunneridae</taxon>
        <taxon>Pentapetalae</taxon>
        <taxon>rosids</taxon>
        <taxon>fabids</taxon>
        <taxon>Fabales</taxon>
        <taxon>Fabaceae</taxon>
        <taxon>Papilionoideae</taxon>
        <taxon>50 kb inversion clade</taxon>
        <taxon>genistoids sensu lato</taxon>
        <taxon>core genistoids</taxon>
        <taxon>Genisteae</taxon>
        <taxon>Lupinus</taxon>
    </lineage>
</organism>
<evidence type="ECO:0000259" key="6">
    <source>
        <dbReference type="PROSITE" id="PS51778"/>
    </source>
</evidence>
<dbReference type="Gene3D" id="2.30.29.30">
    <property type="entry name" value="Pleckstrin-homology domain (PH domain)/Phosphotyrosine-binding domain (PTB)"/>
    <property type="match status" value="1"/>
</dbReference>
<gene>
    <name evidence="7" type="ORF">Lalb_Chr08g0236731</name>
</gene>
<dbReference type="InterPro" id="IPR031968">
    <property type="entry name" value="VASt"/>
</dbReference>
<dbReference type="InterPro" id="IPR000008">
    <property type="entry name" value="C2_dom"/>
</dbReference>
<dbReference type="PANTHER" id="PTHR46296">
    <property type="entry name" value="BNAA05G37250D PROTEIN"/>
    <property type="match status" value="1"/>
</dbReference>
<evidence type="ECO:0000256" key="1">
    <source>
        <dbReference type="ARBA" id="ARBA00004167"/>
    </source>
</evidence>
<comment type="caution">
    <text evidence="7">The sequence shown here is derived from an EMBL/GenBank/DDBJ whole genome shotgun (WGS) entry which is preliminary data.</text>
</comment>
<protein>
    <submittedName>
        <fullName evidence="7">Putative C2 domain, GRAM domain, VASt domain-containing protein</fullName>
    </submittedName>
</protein>
<evidence type="ECO:0000313" key="8">
    <source>
        <dbReference type="Proteomes" id="UP000447434"/>
    </source>
</evidence>
<dbReference type="PROSITE" id="PS50004">
    <property type="entry name" value="C2"/>
    <property type="match status" value="2"/>
</dbReference>
<name>A0A6A4Q4J2_LUPAL</name>
<keyword evidence="2" id="KW-0812">Transmembrane</keyword>
<evidence type="ECO:0000256" key="3">
    <source>
        <dbReference type="ARBA" id="ARBA00022989"/>
    </source>
</evidence>
<evidence type="ECO:0000256" key="2">
    <source>
        <dbReference type="ARBA" id="ARBA00022692"/>
    </source>
</evidence>
<reference evidence="8" key="1">
    <citation type="journal article" date="2020" name="Nat. Commun.">
        <title>Genome sequence of the cluster root forming white lupin.</title>
        <authorList>
            <person name="Hufnagel B."/>
            <person name="Marques A."/>
            <person name="Soriano A."/>
            <person name="Marques L."/>
            <person name="Divol F."/>
            <person name="Doumas P."/>
            <person name="Sallet E."/>
            <person name="Mancinotti D."/>
            <person name="Carrere S."/>
            <person name="Marande W."/>
            <person name="Arribat S."/>
            <person name="Keller J."/>
            <person name="Huneau C."/>
            <person name="Blein T."/>
            <person name="Aime D."/>
            <person name="Laguerre M."/>
            <person name="Taylor J."/>
            <person name="Schubert V."/>
            <person name="Nelson M."/>
            <person name="Geu-Flores F."/>
            <person name="Crespi M."/>
            <person name="Gallardo-Guerrero K."/>
            <person name="Delaux P.-M."/>
            <person name="Salse J."/>
            <person name="Berges H."/>
            <person name="Guyot R."/>
            <person name="Gouzy J."/>
            <person name="Peret B."/>
        </authorList>
    </citation>
    <scope>NUCLEOTIDE SEQUENCE [LARGE SCALE GENOMIC DNA]</scope>
    <source>
        <strain evidence="8">cv. Amiga</strain>
    </source>
</reference>
<dbReference type="Pfam" id="PF00168">
    <property type="entry name" value="C2"/>
    <property type="match status" value="2"/>
</dbReference>
<dbReference type="Proteomes" id="UP000447434">
    <property type="component" value="Chromosome 8"/>
</dbReference>
<dbReference type="Gene3D" id="2.60.40.150">
    <property type="entry name" value="C2 domain"/>
    <property type="match status" value="2"/>
</dbReference>
<dbReference type="AlphaFoldDB" id="A0A6A4Q4J2"/>
<dbReference type="SMART" id="SM00239">
    <property type="entry name" value="C2"/>
    <property type="match status" value="2"/>
</dbReference>
<dbReference type="InterPro" id="IPR004182">
    <property type="entry name" value="GRAM"/>
</dbReference>
<dbReference type="OrthoDB" id="67700at2759"/>
<evidence type="ECO:0000259" key="5">
    <source>
        <dbReference type="PROSITE" id="PS50004"/>
    </source>
</evidence>
<keyword evidence="8" id="KW-1185">Reference proteome</keyword>
<dbReference type="PANTHER" id="PTHR46296:SF7">
    <property type="entry name" value="C2 DOMAIN-CONTAINING PROTEIN"/>
    <property type="match status" value="1"/>
</dbReference>
<dbReference type="PROSITE" id="PS51778">
    <property type="entry name" value="VAST"/>
    <property type="match status" value="2"/>
</dbReference>
<feature type="domain" description="C2" evidence="5">
    <location>
        <begin position="511"/>
        <end position="649"/>
    </location>
</feature>
<dbReference type="SMART" id="SM00568">
    <property type="entry name" value="GRAM"/>
    <property type="match status" value="1"/>
</dbReference>
<evidence type="ECO:0000256" key="4">
    <source>
        <dbReference type="ARBA" id="ARBA00023136"/>
    </source>
</evidence>
<dbReference type="InterPro" id="IPR044511">
    <property type="entry name" value="At1g03370/At5g50170-like"/>
</dbReference>
<evidence type="ECO:0000313" key="7">
    <source>
        <dbReference type="EMBL" id="KAE9608533.1"/>
    </source>
</evidence>
<feature type="domain" description="VASt" evidence="6">
    <location>
        <begin position="245"/>
        <end position="417"/>
    </location>
</feature>
<dbReference type="Pfam" id="PF02893">
    <property type="entry name" value="GRAM"/>
    <property type="match status" value="1"/>
</dbReference>
<feature type="domain" description="C2" evidence="5">
    <location>
        <begin position="1"/>
        <end position="103"/>
    </location>
</feature>
<dbReference type="InterPro" id="IPR035892">
    <property type="entry name" value="C2_domain_sf"/>
</dbReference>
<sequence length="968" mass="109531">MLKLNVCILEAKDLPLNNSYVKLKLGKFKSKTRILRHTCNPVWNEEFVFKVHDKKENVLIISVVNVHDDESKVVTNDSLDFVVGEIRIQLAFVASQDKQTLPPTWFSLETTTNSGKFFKKYCGKILLTISLHGKDHSFINHTHSPNSTVAFEDSKELEDQNICSQVPCSKMGEGKQLLKVIANRLDKIFNKKEGRSKAEYSSELSNSLSDYEDSVEENSSPCSFEEAMALMDSEDNKMEMPENLQGGILVDHIYAVPPYDLNVFLFAPNSQFRKDLAALQGTTNVQEGPWAWKSGETSCLTRVVSYTKAASKLVKSVHATEEQTYMRVTKEEFAVVVSVYAPEVPLGDTFRIELLYKIMPEGLSSGEISSHLVVSWGIVFLQSTMMKGVIERGTRQGLSESFNQFCNLLAQNFKVLDKTDLPDKENLLATLQTEKQWNWWFAAKYFCNFTVVSTIFMVVYVFVHILRCGPSAYGGLEFKGLELPDSFGELVTSGILVIQLQRVYNMVSHFVQARFQMGTDHGLKAHGDGWIVTVALIDGVDLASLESAGLSDPYVIFTCNGQTRSSSVKLQTADPQWNGFDPITCYLSEPSLLQLEYILTGFDAMEEPPSVLGVEVFDFDGPFDQDVSLGYAEINFLKHSPIELADMWVLLEGKLAQSAQSKLHLRIFLDNNKGDEIIKDYLERKEKEVGKKLNLRSPQRNSTFQKLFGLPPEEFLIKDFTCYLKRKMPLQGRLFLSARILGFYANFFGQKTKFFFLWEDIEDIQVLPPSLASVGSPTLVIILQRGRGVDARHGAKTQDEEGRLRFHFQSFVSFSAASRTIRALWRTRTLNLNQKEQFAEENENQEGFVILEDFGSGHDDEAKMSKIYSDELPIKMRSVMGIFEGGNLEHKVMLRTGCLNYETTAWELVKPGVFERRVCYKFDRHASTFGGEITCTQQKFQNANTGGWIVNEVMALHAVPFADQFRVC</sequence>
<comment type="subcellular location">
    <subcellularLocation>
        <location evidence="1">Membrane</location>
        <topology evidence="1">Single-pass membrane protein</topology>
    </subcellularLocation>
</comment>